<dbReference type="Proteomes" id="UP001428290">
    <property type="component" value="Unassembled WGS sequence"/>
</dbReference>
<evidence type="ECO:0000313" key="2">
    <source>
        <dbReference type="EMBL" id="GAA5529458.1"/>
    </source>
</evidence>
<comment type="caution">
    <text evidence="2">The sequence shown here is derived from an EMBL/GenBank/DDBJ whole genome shotgun (WGS) entry which is preliminary data.</text>
</comment>
<protein>
    <submittedName>
        <fullName evidence="2">Uncharacterized protein</fullName>
    </submittedName>
</protein>
<sequence length="60" mass="6679">MSQQPDQQQQNRPLRLMFMLTMVIMCITVTVLVVLGRDVAQLVSVVAAFAALGALLWPKH</sequence>
<dbReference type="EMBL" id="BAABRU010000011">
    <property type="protein sequence ID" value="GAA5529458.1"/>
    <property type="molecule type" value="Genomic_DNA"/>
</dbReference>
<reference evidence="2 3" key="1">
    <citation type="submission" date="2024-02" db="EMBL/GenBank/DDBJ databases">
        <title>Herpetosiphon gulosus NBRC 112829.</title>
        <authorList>
            <person name="Ichikawa N."/>
            <person name="Katano-Makiyama Y."/>
            <person name="Hidaka K."/>
        </authorList>
    </citation>
    <scope>NUCLEOTIDE SEQUENCE [LARGE SCALE GENOMIC DNA]</scope>
    <source>
        <strain evidence="2 3">NBRC 112829</strain>
    </source>
</reference>
<organism evidence="2 3">
    <name type="scientific">Herpetosiphon gulosus</name>
    <dbReference type="NCBI Taxonomy" id="1973496"/>
    <lineage>
        <taxon>Bacteria</taxon>
        <taxon>Bacillati</taxon>
        <taxon>Chloroflexota</taxon>
        <taxon>Chloroflexia</taxon>
        <taxon>Herpetosiphonales</taxon>
        <taxon>Herpetosiphonaceae</taxon>
        <taxon>Herpetosiphon</taxon>
    </lineage>
</organism>
<proteinExistence type="predicted"/>
<keyword evidence="3" id="KW-1185">Reference proteome</keyword>
<dbReference type="RefSeq" id="WP_041304637.1">
    <property type="nucleotide sequence ID" value="NZ_BAABRU010000011.1"/>
</dbReference>
<gene>
    <name evidence="2" type="ORF">Hgul01_03268</name>
</gene>
<evidence type="ECO:0000313" key="3">
    <source>
        <dbReference type="Proteomes" id="UP001428290"/>
    </source>
</evidence>
<evidence type="ECO:0000256" key="1">
    <source>
        <dbReference type="SAM" id="Phobius"/>
    </source>
</evidence>
<feature type="transmembrane region" description="Helical" evidence="1">
    <location>
        <begin position="12"/>
        <end position="33"/>
    </location>
</feature>
<name>A0ABP9X202_9CHLR</name>
<accession>A0ABP9X202</accession>
<keyword evidence="1" id="KW-0812">Transmembrane</keyword>
<feature type="transmembrane region" description="Helical" evidence="1">
    <location>
        <begin position="39"/>
        <end position="57"/>
    </location>
</feature>
<keyword evidence="1" id="KW-1133">Transmembrane helix</keyword>
<keyword evidence="1" id="KW-0472">Membrane</keyword>